<evidence type="ECO:0000313" key="3">
    <source>
        <dbReference type="Proteomes" id="UP000494106"/>
    </source>
</evidence>
<evidence type="ECO:0000313" key="2">
    <source>
        <dbReference type="EMBL" id="CAB3222200.1"/>
    </source>
</evidence>
<keyword evidence="3" id="KW-1185">Reference proteome</keyword>
<dbReference type="GO" id="GO:1902936">
    <property type="term" value="F:phosphatidylinositol bisphosphate binding"/>
    <property type="evidence" value="ECO:0007669"/>
    <property type="project" value="TreeGrafter"/>
</dbReference>
<evidence type="ECO:0000259" key="1">
    <source>
        <dbReference type="PROSITE" id="PS50191"/>
    </source>
</evidence>
<dbReference type="SUPFAM" id="SSF52087">
    <property type="entry name" value="CRAL/TRIO domain"/>
    <property type="match status" value="1"/>
</dbReference>
<organism evidence="2 3">
    <name type="scientific">Arctia plantaginis</name>
    <name type="common">Wood tiger moth</name>
    <name type="synonym">Phalaena plantaginis</name>
    <dbReference type="NCBI Taxonomy" id="874455"/>
    <lineage>
        <taxon>Eukaryota</taxon>
        <taxon>Metazoa</taxon>
        <taxon>Ecdysozoa</taxon>
        <taxon>Arthropoda</taxon>
        <taxon>Hexapoda</taxon>
        <taxon>Insecta</taxon>
        <taxon>Pterygota</taxon>
        <taxon>Neoptera</taxon>
        <taxon>Endopterygota</taxon>
        <taxon>Lepidoptera</taxon>
        <taxon>Glossata</taxon>
        <taxon>Ditrysia</taxon>
        <taxon>Noctuoidea</taxon>
        <taxon>Erebidae</taxon>
        <taxon>Arctiinae</taxon>
        <taxon>Arctia</taxon>
    </lineage>
</organism>
<sequence length="335" mass="39006">MYPEQHDEFDSLTDRFHKRHTMEEIPYHPLIEVTNDGVKKVRQMCDVGDLKRIKESVDAVEDWVKKQEHLAGAIPYLSKTIIERVFIIAKGSVELTKKRVERLLTTRGMMPELCLNRTVEEFETQWDCVNYVPLPKLNPSDMARVMITQFTTEKLEPFSILTYFRYCFLIGEYRINYDYTPSERFIIDLTNIHLGLLSKLNPIVIKKAEVLCTEGIGTKIKGIHILNAPPFIDRLVFLLKQALREKVANRVHVHSSYEDLHKHLPKEILPKDYGGDEQSISKLSNQWKEILRGEEARKLISDSEKIVSDESKRHTSKFNEEYLGMPGSFRKLTVD</sequence>
<dbReference type="InterPro" id="IPR036865">
    <property type="entry name" value="CRAL-TRIO_dom_sf"/>
</dbReference>
<dbReference type="InterPro" id="IPR001251">
    <property type="entry name" value="CRAL-TRIO_dom"/>
</dbReference>
<dbReference type="CDD" id="cd00170">
    <property type="entry name" value="SEC14"/>
    <property type="match status" value="1"/>
</dbReference>
<dbReference type="AlphaFoldDB" id="A0A8S0YTM2"/>
<dbReference type="Gene3D" id="1.20.5.1200">
    <property type="entry name" value="Alpha-tocopherol transfer"/>
    <property type="match status" value="1"/>
</dbReference>
<dbReference type="EMBL" id="CADEBC010000083">
    <property type="protein sequence ID" value="CAB3222200.1"/>
    <property type="molecule type" value="Genomic_DNA"/>
</dbReference>
<feature type="domain" description="CRAL-TRIO" evidence="1">
    <location>
        <begin position="163"/>
        <end position="281"/>
    </location>
</feature>
<reference evidence="2 3" key="1">
    <citation type="submission" date="2020-04" db="EMBL/GenBank/DDBJ databases">
        <authorList>
            <person name="Wallbank WR R."/>
            <person name="Pardo Diaz C."/>
            <person name="Kozak K."/>
            <person name="Martin S."/>
            <person name="Jiggins C."/>
            <person name="Moest M."/>
            <person name="Warren A I."/>
            <person name="Byers J.R.P. K."/>
            <person name="Montejo-Kovacevich G."/>
            <person name="Yen C E."/>
        </authorList>
    </citation>
    <scope>NUCLEOTIDE SEQUENCE [LARGE SCALE GENOMIC DNA]</scope>
</reference>
<protein>
    <recommendedName>
        <fullName evidence="1">CRAL-TRIO domain-containing protein</fullName>
    </recommendedName>
</protein>
<dbReference type="PANTHER" id="PTHR10174:SF222">
    <property type="entry name" value="GH10083P-RELATED"/>
    <property type="match status" value="1"/>
</dbReference>
<gene>
    <name evidence="2" type="ORF">APLA_LOCUS916</name>
</gene>
<dbReference type="Gene3D" id="3.40.525.10">
    <property type="entry name" value="CRAL-TRIO lipid binding domain"/>
    <property type="match status" value="1"/>
</dbReference>
<dbReference type="PANTHER" id="PTHR10174">
    <property type="entry name" value="ALPHA-TOCOPHEROL TRANSFER PROTEIN-RELATED"/>
    <property type="match status" value="1"/>
</dbReference>
<dbReference type="PROSITE" id="PS50191">
    <property type="entry name" value="CRAL_TRIO"/>
    <property type="match status" value="1"/>
</dbReference>
<comment type="caution">
    <text evidence="2">The sequence shown here is derived from an EMBL/GenBank/DDBJ whole genome shotgun (WGS) entry which is preliminary data.</text>
</comment>
<dbReference type="Proteomes" id="UP000494106">
    <property type="component" value="Unassembled WGS sequence"/>
</dbReference>
<dbReference type="PRINTS" id="PR00180">
    <property type="entry name" value="CRETINALDHBP"/>
</dbReference>
<dbReference type="OrthoDB" id="6682367at2759"/>
<proteinExistence type="predicted"/>
<accession>A0A8S0YTM2</accession>
<dbReference type="Pfam" id="PF00650">
    <property type="entry name" value="CRAL_TRIO"/>
    <property type="match status" value="1"/>
</dbReference>
<dbReference type="GO" id="GO:0016020">
    <property type="term" value="C:membrane"/>
    <property type="evidence" value="ECO:0007669"/>
    <property type="project" value="TreeGrafter"/>
</dbReference>
<name>A0A8S0YTM2_ARCPL</name>